<keyword evidence="2" id="KW-1185">Reference proteome</keyword>
<evidence type="ECO:0000313" key="1">
    <source>
        <dbReference type="EMBL" id="KJU81393.1"/>
    </source>
</evidence>
<comment type="caution">
    <text evidence="1">The sequence shown here is derived from an EMBL/GenBank/DDBJ whole genome shotgun (WGS) entry which is preliminary data.</text>
</comment>
<protein>
    <submittedName>
        <fullName evidence="1">Uncharacterized protein</fullName>
    </submittedName>
</protein>
<gene>
    <name evidence="1" type="ORF">MBAV_006415</name>
</gene>
<dbReference type="Proteomes" id="UP000033423">
    <property type="component" value="Unassembled WGS sequence"/>
</dbReference>
<dbReference type="EMBL" id="LACI01002717">
    <property type="protein sequence ID" value="KJU81393.1"/>
    <property type="molecule type" value="Genomic_DNA"/>
</dbReference>
<accession>A0A0F3GL40</accession>
<reference evidence="1 2" key="1">
    <citation type="submission" date="2015-02" db="EMBL/GenBank/DDBJ databases">
        <title>Single-cell genomics of uncultivated deep-branching MTB reveals a conserved set of magnetosome genes.</title>
        <authorList>
            <person name="Kolinko S."/>
            <person name="Richter M."/>
            <person name="Glockner F.O."/>
            <person name="Brachmann A."/>
            <person name="Schuler D."/>
        </authorList>
    </citation>
    <scope>NUCLEOTIDE SEQUENCE [LARGE SCALE GENOMIC DNA]</scope>
    <source>
        <strain evidence="1">TM-1</strain>
    </source>
</reference>
<name>A0A0F3GL40_9BACT</name>
<organism evidence="1 2">
    <name type="scientific">Candidatus Magnetobacterium bavaricum</name>
    <dbReference type="NCBI Taxonomy" id="29290"/>
    <lineage>
        <taxon>Bacteria</taxon>
        <taxon>Pseudomonadati</taxon>
        <taxon>Nitrospirota</taxon>
        <taxon>Thermodesulfovibrionia</taxon>
        <taxon>Thermodesulfovibrionales</taxon>
        <taxon>Candidatus Magnetobacteriaceae</taxon>
        <taxon>Candidatus Magnetobacterium</taxon>
    </lineage>
</organism>
<proteinExistence type="predicted"/>
<evidence type="ECO:0000313" key="2">
    <source>
        <dbReference type="Proteomes" id="UP000033423"/>
    </source>
</evidence>
<sequence length="57" mass="6554">MIIRLFDHLVICLFSGTVRKPGPIFWVNGSSSISTRSYPIHYTLILVYRMMVHNGKS</sequence>
<dbReference type="AlphaFoldDB" id="A0A0F3GL40"/>